<dbReference type="AlphaFoldDB" id="A0A916U8W1"/>
<evidence type="ECO:0000256" key="1">
    <source>
        <dbReference type="SAM" id="SignalP"/>
    </source>
</evidence>
<evidence type="ECO:0000313" key="3">
    <source>
        <dbReference type="EMBL" id="GGC64803.1"/>
    </source>
</evidence>
<proteinExistence type="predicted"/>
<gene>
    <name evidence="3" type="ORF">GCM10010994_24230</name>
</gene>
<protein>
    <submittedName>
        <fullName evidence="3">Membrane protein</fullName>
    </submittedName>
</protein>
<dbReference type="InterPro" id="IPR006860">
    <property type="entry name" value="FecR"/>
</dbReference>
<feature type="signal peptide" evidence="1">
    <location>
        <begin position="1"/>
        <end position="32"/>
    </location>
</feature>
<evidence type="ECO:0000259" key="2">
    <source>
        <dbReference type="Pfam" id="PF04773"/>
    </source>
</evidence>
<comment type="caution">
    <text evidence="3">The sequence shown here is derived from an EMBL/GenBank/DDBJ whole genome shotgun (WGS) entry which is preliminary data.</text>
</comment>
<feature type="chain" id="PRO_5037265505" evidence="1">
    <location>
        <begin position="33"/>
        <end position="178"/>
    </location>
</feature>
<keyword evidence="1" id="KW-0732">Signal</keyword>
<sequence length="178" mass="18419">MAPPRGASTIFVAAATATALAVGLGLAEPAQAQGRGCATTAYTDPPREVLSCPGGVSITARRDSQYRLIDRNRDGRPEGAVLNQGGLLVDTPPRRGPFQILTPHAIASVRGTTWAVDVVPTRTSVFVQTGAVDVRRPSGPAVVLRSGDGVDVQAGTGPLQVTRWGAGRAAELLGRFGR</sequence>
<feature type="domain" description="FecR protein" evidence="2">
    <location>
        <begin position="50"/>
        <end position="132"/>
    </location>
</feature>
<accession>A0A916U8W1</accession>
<dbReference type="RefSeq" id="WP_188609422.1">
    <property type="nucleotide sequence ID" value="NZ_BMGG01000004.1"/>
</dbReference>
<evidence type="ECO:0000313" key="4">
    <source>
        <dbReference type="Proteomes" id="UP000637002"/>
    </source>
</evidence>
<keyword evidence="4" id="KW-1185">Reference proteome</keyword>
<dbReference type="Gene3D" id="2.60.120.1440">
    <property type="match status" value="1"/>
</dbReference>
<reference evidence="3" key="1">
    <citation type="journal article" date="2014" name="Int. J. Syst. Evol. Microbiol.">
        <title>Complete genome sequence of Corynebacterium casei LMG S-19264T (=DSM 44701T), isolated from a smear-ripened cheese.</title>
        <authorList>
            <consortium name="US DOE Joint Genome Institute (JGI-PGF)"/>
            <person name="Walter F."/>
            <person name="Albersmeier A."/>
            <person name="Kalinowski J."/>
            <person name="Ruckert C."/>
        </authorList>
    </citation>
    <scope>NUCLEOTIDE SEQUENCE</scope>
    <source>
        <strain evidence="3">CGMCC 1.12919</strain>
    </source>
</reference>
<reference evidence="3" key="2">
    <citation type="submission" date="2020-09" db="EMBL/GenBank/DDBJ databases">
        <authorList>
            <person name="Sun Q."/>
            <person name="Zhou Y."/>
        </authorList>
    </citation>
    <scope>NUCLEOTIDE SEQUENCE</scope>
    <source>
        <strain evidence="3">CGMCC 1.12919</strain>
    </source>
</reference>
<dbReference type="Proteomes" id="UP000637002">
    <property type="component" value="Unassembled WGS sequence"/>
</dbReference>
<dbReference type="EMBL" id="BMGG01000004">
    <property type="protein sequence ID" value="GGC64803.1"/>
    <property type="molecule type" value="Genomic_DNA"/>
</dbReference>
<organism evidence="3 4">
    <name type="scientific">Chelatococcus reniformis</name>
    <dbReference type="NCBI Taxonomy" id="1494448"/>
    <lineage>
        <taxon>Bacteria</taxon>
        <taxon>Pseudomonadati</taxon>
        <taxon>Pseudomonadota</taxon>
        <taxon>Alphaproteobacteria</taxon>
        <taxon>Hyphomicrobiales</taxon>
        <taxon>Chelatococcaceae</taxon>
        <taxon>Chelatococcus</taxon>
    </lineage>
</organism>
<dbReference type="Pfam" id="PF04773">
    <property type="entry name" value="FecR"/>
    <property type="match status" value="1"/>
</dbReference>
<name>A0A916U8W1_9HYPH</name>